<gene>
    <name evidence="5" type="ORF">ACFQ1X_03625</name>
</gene>
<comment type="caution">
    <text evidence="5">The sequence shown here is derived from an EMBL/GenBank/DDBJ whole genome shotgun (WGS) entry which is preliminary data.</text>
</comment>
<protein>
    <submittedName>
        <fullName evidence="5">Spo0B domain-containing protein</fullName>
    </submittedName>
</protein>
<dbReference type="InterPro" id="IPR039506">
    <property type="entry name" value="SPOB_a"/>
</dbReference>
<sequence>MENPVTVAQALRHARHDFLNELQLIQMKLDLGRGQEVQSIIRSHAEAAVQLNNLSALGMPATENWLLTAELRFPEFRFHLACHAGKGAGAKDAAFAEWLERFFDGLEPRTDVAADPRCRTELNEQQSVFEIALELTGHRHEFEMPEVPGLLARKEIAADNTKIIVSAKMEG</sequence>
<dbReference type="RefSeq" id="WP_144839058.1">
    <property type="nucleotide sequence ID" value="NZ_JBHTKI010000006.1"/>
</dbReference>
<reference evidence="6" key="1">
    <citation type="journal article" date="2019" name="Int. J. Syst. Evol. Microbiol.">
        <title>The Global Catalogue of Microorganisms (GCM) 10K type strain sequencing project: providing services to taxonomists for standard genome sequencing and annotation.</title>
        <authorList>
            <consortium name="The Broad Institute Genomics Platform"/>
            <consortium name="The Broad Institute Genome Sequencing Center for Infectious Disease"/>
            <person name="Wu L."/>
            <person name="Ma J."/>
        </authorList>
    </citation>
    <scope>NUCLEOTIDE SEQUENCE [LARGE SCALE GENOMIC DNA]</scope>
    <source>
        <strain evidence="6">CCUG 56756</strain>
    </source>
</reference>
<dbReference type="Proteomes" id="UP001597109">
    <property type="component" value="Unassembled WGS sequence"/>
</dbReference>
<organism evidence="5 6">
    <name type="scientific">Metaplanococcus flavidus</name>
    <dbReference type="NCBI Taxonomy" id="569883"/>
    <lineage>
        <taxon>Bacteria</taxon>
        <taxon>Bacillati</taxon>
        <taxon>Bacillota</taxon>
        <taxon>Bacilli</taxon>
        <taxon>Bacillales</taxon>
        <taxon>Caryophanaceae</taxon>
        <taxon>Metaplanococcus</taxon>
    </lineage>
</organism>
<keyword evidence="2" id="KW-0808">Transferase</keyword>
<dbReference type="EMBL" id="JBHTKI010000006">
    <property type="protein sequence ID" value="MFD1030510.1"/>
    <property type="molecule type" value="Genomic_DNA"/>
</dbReference>
<proteinExistence type="predicted"/>
<name>A0ABW3L7Q1_9BACL</name>
<evidence type="ECO:0000259" key="4">
    <source>
        <dbReference type="Pfam" id="PF14689"/>
    </source>
</evidence>
<accession>A0ABW3L7Q1</accession>
<keyword evidence="6" id="KW-1185">Reference proteome</keyword>
<dbReference type="InterPro" id="IPR016120">
    <property type="entry name" value="Sig_transdc_His_kin_SpoOB"/>
</dbReference>
<evidence type="ECO:0000256" key="1">
    <source>
        <dbReference type="ARBA" id="ARBA00022553"/>
    </source>
</evidence>
<keyword evidence="1" id="KW-0597">Phosphoprotein</keyword>
<keyword evidence="3" id="KW-0418">Kinase</keyword>
<evidence type="ECO:0000313" key="5">
    <source>
        <dbReference type="EMBL" id="MFD1030510.1"/>
    </source>
</evidence>
<dbReference type="Gene3D" id="1.10.287.130">
    <property type="match status" value="1"/>
</dbReference>
<evidence type="ECO:0000256" key="3">
    <source>
        <dbReference type="ARBA" id="ARBA00022777"/>
    </source>
</evidence>
<feature type="domain" description="SpoOB alpha-helical" evidence="4">
    <location>
        <begin position="6"/>
        <end position="55"/>
    </location>
</feature>
<evidence type="ECO:0000256" key="2">
    <source>
        <dbReference type="ARBA" id="ARBA00022679"/>
    </source>
</evidence>
<dbReference type="SUPFAM" id="SSF55890">
    <property type="entry name" value="Sporulation response regulatory protein Spo0B"/>
    <property type="match status" value="1"/>
</dbReference>
<evidence type="ECO:0000313" key="6">
    <source>
        <dbReference type="Proteomes" id="UP001597109"/>
    </source>
</evidence>
<dbReference type="Pfam" id="PF14689">
    <property type="entry name" value="SPOB_a"/>
    <property type="match status" value="1"/>
</dbReference>